<dbReference type="HOGENOM" id="CLU_000604_1_2_11"/>
<feature type="domain" description="ABC transporter" evidence="3">
    <location>
        <begin position="12"/>
        <end position="243"/>
    </location>
</feature>
<dbReference type="SMART" id="SM00382">
    <property type="entry name" value="AAA"/>
    <property type="match status" value="1"/>
</dbReference>
<comment type="caution">
    <text evidence="4">The sequence shown here is derived from an EMBL/GenBank/DDBJ whole genome shotgun (WGS) entry which is preliminary data.</text>
</comment>
<dbReference type="AlphaFoldDB" id="E5XKU2"/>
<organism evidence="4 5">
    <name type="scientific">Segniliparus rugosus (strain ATCC BAA-974 / DSM 45345 / CCUG 50838 / CIP 108380 / JCM 13579 / CDC 945)</name>
    <dbReference type="NCBI Taxonomy" id="679197"/>
    <lineage>
        <taxon>Bacteria</taxon>
        <taxon>Bacillati</taxon>
        <taxon>Actinomycetota</taxon>
        <taxon>Actinomycetes</taxon>
        <taxon>Mycobacteriales</taxon>
        <taxon>Segniliparaceae</taxon>
        <taxon>Segniliparus</taxon>
    </lineage>
</organism>
<gene>
    <name evidence="4" type="ORF">HMPREF9336_00111</name>
</gene>
<dbReference type="OrthoDB" id="9804819at2"/>
<evidence type="ECO:0000256" key="2">
    <source>
        <dbReference type="ARBA" id="ARBA00022840"/>
    </source>
</evidence>
<dbReference type="STRING" id="679197.HMPREF9336_00111"/>
<dbReference type="GO" id="GO:0005524">
    <property type="term" value="F:ATP binding"/>
    <property type="evidence" value="ECO:0007669"/>
    <property type="project" value="UniProtKB-KW"/>
</dbReference>
<dbReference type="Gene3D" id="3.40.50.300">
    <property type="entry name" value="P-loop containing nucleotide triphosphate hydrolases"/>
    <property type="match status" value="1"/>
</dbReference>
<dbReference type="InterPro" id="IPR027417">
    <property type="entry name" value="P-loop_NTPase"/>
</dbReference>
<dbReference type="InterPro" id="IPR003593">
    <property type="entry name" value="AAA+_ATPase"/>
</dbReference>
<dbReference type="PANTHER" id="PTHR43582:SF2">
    <property type="entry name" value="LINEARMYCIN RESISTANCE ATP-BINDING PROTEIN LNRL"/>
    <property type="match status" value="1"/>
</dbReference>
<reference evidence="4 5" key="1">
    <citation type="journal article" date="2011" name="Stand. Genomic Sci.">
        <title>High quality draft genome sequence of Segniliparus rugosus CDC 945(T)= (ATCC BAA-974(T)).</title>
        <authorList>
            <person name="Earl A.M."/>
            <person name="Desjardins C.A."/>
            <person name="Fitzgerald M.G."/>
            <person name="Arachchi H.M."/>
            <person name="Zeng Q."/>
            <person name="Mehta T."/>
            <person name="Griggs A."/>
            <person name="Birren B.W."/>
            <person name="Toney N.C."/>
            <person name="Carr J."/>
            <person name="Posey J."/>
            <person name="Butler W.R."/>
        </authorList>
    </citation>
    <scope>NUCLEOTIDE SEQUENCE [LARGE SCALE GENOMIC DNA]</scope>
    <source>
        <strain evidence="5">ATCC BAA-974 / DSM 45345 / CCUG 50838 / CIP 108380 / JCM 13579 / CDC 945</strain>
    </source>
</reference>
<sequence>MTADLTAQAPAIETEDLVKAYQGSETKSVDGLSLSVPRGKVYCLLGRNGAGKTTTIRMLTTLLPPTSGRAEVLGVPVAETKRLRPLIGVALQEVALDLWMSPVEQIRMSLAMAGWSKADRRRREHELVEQFGIGSYRDKKVGQLSGGMRRRVDVALAVSHNPQLLFLDEPSSGLDVEGKEEVWRTVELLRSQGRTVLLTTHDMDEAVTLSDEIGIMKDGRLVASGATREFTEGHGFSVEVLADSAIPDDAVRALAASGQPFERTGPAALALAAPSSDAAALAKLTAALEQCGLGEARVAVRSSSLRDIFLEATA</sequence>
<dbReference type="InterPro" id="IPR003439">
    <property type="entry name" value="ABC_transporter-like_ATP-bd"/>
</dbReference>
<evidence type="ECO:0000313" key="5">
    <source>
        <dbReference type="Proteomes" id="UP000004816"/>
    </source>
</evidence>
<dbReference type="PROSITE" id="PS00211">
    <property type="entry name" value="ABC_TRANSPORTER_1"/>
    <property type="match status" value="1"/>
</dbReference>
<name>E5XKU2_SEGRC</name>
<keyword evidence="5" id="KW-1185">Reference proteome</keyword>
<dbReference type="Proteomes" id="UP000004816">
    <property type="component" value="Unassembled WGS sequence"/>
</dbReference>
<dbReference type="EMBL" id="ACZI02000003">
    <property type="protein sequence ID" value="EFV15027.1"/>
    <property type="molecule type" value="Genomic_DNA"/>
</dbReference>
<proteinExistence type="predicted"/>
<dbReference type="InterPro" id="IPR017871">
    <property type="entry name" value="ABC_transporter-like_CS"/>
</dbReference>
<evidence type="ECO:0000256" key="1">
    <source>
        <dbReference type="ARBA" id="ARBA00022741"/>
    </source>
</evidence>
<accession>E5XKU2</accession>
<evidence type="ECO:0000313" key="4">
    <source>
        <dbReference type="EMBL" id="EFV15027.1"/>
    </source>
</evidence>
<keyword evidence="1" id="KW-0547">Nucleotide-binding</keyword>
<dbReference type="PROSITE" id="PS50893">
    <property type="entry name" value="ABC_TRANSPORTER_2"/>
    <property type="match status" value="1"/>
</dbReference>
<evidence type="ECO:0000259" key="3">
    <source>
        <dbReference type="PROSITE" id="PS50893"/>
    </source>
</evidence>
<keyword evidence="2" id="KW-0067">ATP-binding</keyword>
<protein>
    <recommendedName>
        <fullName evidence="3">ABC transporter domain-containing protein</fullName>
    </recommendedName>
</protein>
<dbReference type="eggNOG" id="COG1131">
    <property type="taxonomic scope" value="Bacteria"/>
</dbReference>
<dbReference type="GO" id="GO:0016887">
    <property type="term" value="F:ATP hydrolysis activity"/>
    <property type="evidence" value="ECO:0007669"/>
    <property type="project" value="InterPro"/>
</dbReference>
<dbReference type="PANTHER" id="PTHR43582">
    <property type="entry name" value="LINEARMYCIN RESISTANCE ATP-BINDING PROTEIN LNRL"/>
    <property type="match status" value="1"/>
</dbReference>
<dbReference type="Pfam" id="PF00005">
    <property type="entry name" value="ABC_tran"/>
    <property type="match status" value="1"/>
</dbReference>
<dbReference type="SUPFAM" id="SSF52540">
    <property type="entry name" value="P-loop containing nucleoside triphosphate hydrolases"/>
    <property type="match status" value="1"/>
</dbReference>
<dbReference type="RefSeq" id="WP_007466798.1">
    <property type="nucleotide sequence ID" value="NZ_KI391954.1"/>
</dbReference>